<dbReference type="InterPro" id="IPR011990">
    <property type="entry name" value="TPR-like_helical_dom_sf"/>
</dbReference>
<dbReference type="RefSeq" id="WP_091401629.1">
    <property type="nucleotide sequence ID" value="NZ_FMYV01000001.1"/>
</dbReference>
<evidence type="ECO:0008006" key="3">
    <source>
        <dbReference type="Google" id="ProtNLM"/>
    </source>
</evidence>
<dbReference type="Gene3D" id="1.25.40.10">
    <property type="entry name" value="Tetratricopeptide repeat domain"/>
    <property type="match status" value="1"/>
</dbReference>
<name>A0A1G6HMJ5_9BACT</name>
<keyword evidence="2" id="KW-1185">Reference proteome</keyword>
<dbReference type="EMBL" id="FMYV01000001">
    <property type="protein sequence ID" value="SDB95414.1"/>
    <property type="molecule type" value="Genomic_DNA"/>
</dbReference>
<evidence type="ECO:0000313" key="1">
    <source>
        <dbReference type="EMBL" id="SDB95414.1"/>
    </source>
</evidence>
<proteinExistence type="predicted"/>
<dbReference type="AlphaFoldDB" id="A0A1G6HMJ5"/>
<accession>A0A1G6HMJ5</accession>
<gene>
    <name evidence="1" type="ORF">SAMN04488588_0013</name>
</gene>
<evidence type="ECO:0000313" key="2">
    <source>
        <dbReference type="Proteomes" id="UP000199322"/>
    </source>
</evidence>
<organism evidence="1 2">
    <name type="scientific">Geotoga petraea</name>
    <dbReference type="NCBI Taxonomy" id="28234"/>
    <lineage>
        <taxon>Bacteria</taxon>
        <taxon>Thermotogati</taxon>
        <taxon>Thermotogota</taxon>
        <taxon>Thermotogae</taxon>
        <taxon>Petrotogales</taxon>
        <taxon>Petrotogaceae</taxon>
        <taxon>Geotoga</taxon>
    </lineage>
</organism>
<dbReference type="SUPFAM" id="SSF48452">
    <property type="entry name" value="TPR-like"/>
    <property type="match status" value="1"/>
</dbReference>
<reference evidence="1 2" key="1">
    <citation type="submission" date="2016-10" db="EMBL/GenBank/DDBJ databases">
        <authorList>
            <person name="de Groot N.N."/>
        </authorList>
    </citation>
    <scope>NUCLEOTIDE SEQUENCE [LARGE SCALE GENOMIC DNA]</scope>
    <source>
        <strain evidence="1 2">WG14</strain>
    </source>
</reference>
<protein>
    <recommendedName>
        <fullName evidence="3">Tetratricopeptide repeat protein</fullName>
    </recommendedName>
</protein>
<sequence length="341" mass="40114">MKQISLFIIFLLITAITFSFGYDELLRDAQQYAWDGQYDKAEELYSKLMEDFKTEELIIAYSNVLAWQGKFDEAIKIIENTGIDSPAVLENKAKILFWKKDYEKALEVIKKLQAENYNFTDEVKNLIDSYYDFKFNRIFVDYKTELIGTEITSVVSGGYQYNNREIYSIDVSGDLTLLNYSYDKYSLQLDFSKDFYNIFAGLSHNQFYFLGGKIYLDNFNFGYRNSLYKGNQDINLNYSLLNHGTIGYSMFFDNGYLNLSVNLIDTLEFYDSSTKNIFSYYLNPRLNLYNIDLNYFFNHTDINNLNASYKLIYDTFNIKFIGDYDFISNLLLIGVGFEFIY</sequence>
<dbReference type="Proteomes" id="UP000199322">
    <property type="component" value="Unassembled WGS sequence"/>
</dbReference>